<evidence type="ECO:0000256" key="4">
    <source>
        <dbReference type="ARBA" id="ARBA00022989"/>
    </source>
</evidence>
<dbReference type="Proteomes" id="UP000268093">
    <property type="component" value="Unassembled WGS sequence"/>
</dbReference>
<dbReference type="AlphaFoldDB" id="A0A433DG36"/>
<organism evidence="8 9">
    <name type="scientific">Jimgerdemannia flammicorona</name>
    <dbReference type="NCBI Taxonomy" id="994334"/>
    <lineage>
        <taxon>Eukaryota</taxon>
        <taxon>Fungi</taxon>
        <taxon>Fungi incertae sedis</taxon>
        <taxon>Mucoromycota</taxon>
        <taxon>Mucoromycotina</taxon>
        <taxon>Endogonomycetes</taxon>
        <taxon>Endogonales</taxon>
        <taxon>Endogonaceae</taxon>
        <taxon>Jimgerdemannia</taxon>
    </lineage>
</organism>
<feature type="transmembrane region" description="Helical" evidence="6">
    <location>
        <begin position="134"/>
        <end position="153"/>
    </location>
</feature>
<dbReference type="PANTHER" id="PTHR23506">
    <property type="entry name" value="GH10249P"/>
    <property type="match status" value="1"/>
</dbReference>
<dbReference type="GO" id="GO:0022857">
    <property type="term" value="F:transmembrane transporter activity"/>
    <property type="evidence" value="ECO:0007669"/>
    <property type="project" value="InterPro"/>
</dbReference>
<feature type="transmembrane region" description="Helical" evidence="6">
    <location>
        <begin position="192"/>
        <end position="213"/>
    </location>
</feature>
<comment type="subcellular location">
    <subcellularLocation>
        <location evidence="1">Membrane</location>
        <topology evidence="1">Multi-pass membrane protein</topology>
    </subcellularLocation>
</comment>
<keyword evidence="5 6" id="KW-0472">Membrane</keyword>
<dbReference type="Gene3D" id="1.20.1250.20">
    <property type="entry name" value="MFS general substrate transporter like domains"/>
    <property type="match status" value="2"/>
</dbReference>
<evidence type="ECO:0000313" key="8">
    <source>
        <dbReference type="EMBL" id="RUP49745.1"/>
    </source>
</evidence>
<feature type="transmembrane region" description="Helical" evidence="6">
    <location>
        <begin position="75"/>
        <end position="103"/>
    </location>
</feature>
<dbReference type="InterPro" id="IPR036259">
    <property type="entry name" value="MFS_trans_sf"/>
</dbReference>
<evidence type="ECO:0000256" key="3">
    <source>
        <dbReference type="ARBA" id="ARBA00022692"/>
    </source>
</evidence>
<reference evidence="8 9" key="1">
    <citation type="journal article" date="2018" name="New Phytol.">
        <title>Phylogenomics of Endogonaceae and evolution of mycorrhizas within Mucoromycota.</title>
        <authorList>
            <person name="Chang Y."/>
            <person name="Desiro A."/>
            <person name="Na H."/>
            <person name="Sandor L."/>
            <person name="Lipzen A."/>
            <person name="Clum A."/>
            <person name="Barry K."/>
            <person name="Grigoriev I.V."/>
            <person name="Martin F.M."/>
            <person name="Stajich J.E."/>
            <person name="Smith M.E."/>
            <person name="Bonito G."/>
            <person name="Spatafora J.W."/>
        </authorList>
    </citation>
    <scope>NUCLEOTIDE SEQUENCE [LARGE SCALE GENOMIC DNA]</scope>
    <source>
        <strain evidence="8 9">GMNB39</strain>
    </source>
</reference>
<dbReference type="PANTHER" id="PTHR23506:SF23">
    <property type="entry name" value="GH10249P"/>
    <property type="match status" value="1"/>
</dbReference>
<evidence type="ECO:0000256" key="2">
    <source>
        <dbReference type="ARBA" id="ARBA00022448"/>
    </source>
</evidence>
<feature type="transmembrane region" description="Helical" evidence="6">
    <location>
        <begin position="418"/>
        <end position="440"/>
    </location>
</feature>
<dbReference type="OrthoDB" id="5086884at2759"/>
<sequence>MPTPPNSIEKIVKEKSSVAGIPAARASTPTPAARASMPTPAARASTLTLTPTTHASLSNAAPPRPFLLKFRSSKFFVLTTVSLALFTDIIVYGIIIPIMPFIIQGIYSGVGYDPNIDPYIVSENSASTARDTGILLAAYAVGLLGGSPVFGIMGDRTLTRRFPMLMGMLGMILSTIVLMFANYYWLLLIARFAQGISAACIWTLGLSLVADIIPASELGVEMGKVMVSYSVGMLAGPPIGGALYAQLGPRAPFIFCTIIAMTDFIFRLLVVEKRNAPKEWFDNDDVEKAGTLSASEISEKINVPTEKSGISATALDTVIGADNANENKLETTTTSAASGTLARQEVQTLRLIMNPRMISALIVTIVNSFLYGALEPTVTLRLATEWGLNTGSIGLVFIAHVVPGFICGPGAGWVSDKYGPRIVVLVSMILTALCTILLALPNKDTGLWPLIVGLVLIGGVGAAFLSPVLAEIAAVVNMQGGREGDGFARSYAIFNMAFSVGYLVGPTTSGIVYGQYGFFWVTIMIAALIFATVPIVYFFTGTPGPLIQRKVTRPPTPA</sequence>
<evidence type="ECO:0000256" key="5">
    <source>
        <dbReference type="ARBA" id="ARBA00023136"/>
    </source>
</evidence>
<dbReference type="CDD" id="cd17325">
    <property type="entry name" value="MFS_MdtG_SLC18_like"/>
    <property type="match status" value="1"/>
</dbReference>
<proteinExistence type="predicted"/>
<evidence type="ECO:0000256" key="6">
    <source>
        <dbReference type="SAM" id="Phobius"/>
    </source>
</evidence>
<feature type="domain" description="Major facilitator superfamily (MFS) profile" evidence="7">
    <location>
        <begin position="77"/>
        <end position="544"/>
    </location>
</feature>
<dbReference type="InterPro" id="IPR011701">
    <property type="entry name" value="MFS"/>
</dbReference>
<evidence type="ECO:0000256" key="1">
    <source>
        <dbReference type="ARBA" id="ARBA00004141"/>
    </source>
</evidence>
<protein>
    <submittedName>
        <fullName evidence="8">Major facilitator superfamily domain-containing protein</fullName>
    </submittedName>
</protein>
<comment type="caution">
    <text evidence="8">The sequence shown here is derived from an EMBL/GenBank/DDBJ whole genome shotgun (WGS) entry which is preliminary data.</text>
</comment>
<feature type="transmembrane region" description="Helical" evidence="6">
    <location>
        <begin position="225"/>
        <end position="245"/>
    </location>
</feature>
<name>A0A433DG36_9FUNG</name>
<feature type="transmembrane region" description="Helical" evidence="6">
    <location>
        <begin position="165"/>
        <end position="186"/>
    </location>
</feature>
<dbReference type="SUPFAM" id="SSF103473">
    <property type="entry name" value="MFS general substrate transporter"/>
    <property type="match status" value="1"/>
</dbReference>
<evidence type="ECO:0000313" key="9">
    <source>
        <dbReference type="Proteomes" id="UP000268093"/>
    </source>
</evidence>
<dbReference type="InterPro" id="IPR020846">
    <property type="entry name" value="MFS_dom"/>
</dbReference>
<dbReference type="PROSITE" id="PS50850">
    <property type="entry name" value="MFS"/>
    <property type="match status" value="1"/>
</dbReference>
<dbReference type="Pfam" id="PF07690">
    <property type="entry name" value="MFS_1"/>
    <property type="match status" value="2"/>
</dbReference>
<keyword evidence="4 6" id="KW-1133">Transmembrane helix</keyword>
<keyword evidence="3 6" id="KW-0812">Transmembrane</keyword>
<keyword evidence="9" id="KW-1185">Reference proteome</keyword>
<feature type="transmembrane region" description="Helical" evidence="6">
    <location>
        <begin position="446"/>
        <end position="470"/>
    </location>
</feature>
<feature type="transmembrane region" description="Helical" evidence="6">
    <location>
        <begin position="491"/>
        <end position="512"/>
    </location>
</feature>
<dbReference type="InterPro" id="IPR050930">
    <property type="entry name" value="MFS_Vesicular_Transporter"/>
</dbReference>
<dbReference type="EMBL" id="RBNI01002013">
    <property type="protein sequence ID" value="RUP49745.1"/>
    <property type="molecule type" value="Genomic_DNA"/>
</dbReference>
<gene>
    <name evidence="8" type="ORF">BC936DRAFT_141623</name>
</gene>
<feature type="transmembrane region" description="Helical" evidence="6">
    <location>
        <begin position="386"/>
        <end position="406"/>
    </location>
</feature>
<dbReference type="GO" id="GO:0016020">
    <property type="term" value="C:membrane"/>
    <property type="evidence" value="ECO:0007669"/>
    <property type="project" value="UniProtKB-SubCell"/>
</dbReference>
<feature type="transmembrane region" description="Helical" evidence="6">
    <location>
        <begin position="518"/>
        <end position="540"/>
    </location>
</feature>
<keyword evidence="2" id="KW-0813">Transport</keyword>
<feature type="transmembrane region" description="Helical" evidence="6">
    <location>
        <begin position="251"/>
        <end position="270"/>
    </location>
</feature>
<feature type="transmembrane region" description="Helical" evidence="6">
    <location>
        <begin position="357"/>
        <end position="374"/>
    </location>
</feature>
<accession>A0A433DG36</accession>
<evidence type="ECO:0000259" key="7">
    <source>
        <dbReference type="PROSITE" id="PS50850"/>
    </source>
</evidence>